<dbReference type="AlphaFoldDB" id="X0WZT9"/>
<evidence type="ECO:0000256" key="5">
    <source>
        <dbReference type="ARBA" id="ARBA00022989"/>
    </source>
</evidence>
<name>X0WZT9_9ZZZZ</name>
<keyword evidence="4 10" id="KW-0812">Transmembrane</keyword>
<comment type="caution">
    <text evidence="11">The sequence shown here is derived from an EMBL/GenBank/DDBJ whole genome shotgun (WGS) entry which is preliminary data.</text>
</comment>
<dbReference type="InterPro" id="IPR003811">
    <property type="entry name" value="G3P_acylTferase_PlsY"/>
</dbReference>
<evidence type="ECO:0000256" key="9">
    <source>
        <dbReference type="ARBA" id="ARBA00023264"/>
    </source>
</evidence>
<evidence type="ECO:0000256" key="4">
    <source>
        <dbReference type="ARBA" id="ARBA00022692"/>
    </source>
</evidence>
<evidence type="ECO:0000256" key="6">
    <source>
        <dbReference type="ARBA" id="ARBA00023098"/>
    </source>
</evidence>
<evidence type="ECO:0008006" key="12">
    <source>
        <dbReference type="Google" id="ProtNLM"/>
    </source>
</evidence>
<evidence type="ECO:0000313" key="11">
    <source>
        <dbReference type="EMBL" id="GAG36444.1"/>
    </source>
</evidence>
<sequence length="65" mass="7035">AAVFAVFRVSSLSSLISGAALPILLYTFGYAAPVQVLGVFTLLVIVARHHENIKRFLKGEEKTFG</sequence>
<evidence type="ECO:0000256" key="7">
    <source>
        <dbReference type="ARBA" id="ARBA00023136"/>
    </source>
</evidence>
<dbReference type="GO" id="GO:0005886">
    <property type="term" value="C:plasma membrane"/>
    <property type="evidence" value="ECO:0007669"/>
    <property type="project" value="InterPro"/>
</dbReference>
<evidence type="ECO:0000256" key="2">
    <source>
        <dbReference type="ARBA" id="ARBA00022516"/>
    </source>
</evidence>
<evidence type="ECO:0000256" key="8">
    <source>
        <dbReference type="ARBA" id="ARBA00023209"/>
    </source>
</evidence>
<keyword evidence="8" id="KW-0594">Phospholipid biosynthesis</keyword>
<dbReference type="GO" id="GO:0008654">
    <property type="term" value="P:phospholipid biosynthetic process"/>
    <property type="evidence" value="ECO:0007669"/>
    <property type="project" value="UniProtKB-KW"/>
</dbReference>
<dbReference type="Pfam" id="PF02660">
    <property type="entry name" value="G3P_acyltransf"/>
    <property type="match status" value="1"/>
</dbReference>
<keyword evidence="7 10" id="KW-0472">Membrane</keyword>
<organism evidence="11">
    <name type="scientific">marine sediment metagenome</name>
    <dbReference type="NCBI Taxonomy" id="412755"/>
    <lineage>
        <taxon>unclassified sequences</taxon>
        <taxon>metagenomes</taxon>
        <taxon>ecological metagenomes</taxon>
    </lineage>
</organism>
<feature type="non-terminal residue" evidence="11">
    <location>
        <position position="1"/>
    </location>
</feature>
<keyword evidence="3" id="KW-0808">Transferase</keyword>
<keyword evidence="2" id="KW-0444">Lipid biosynthesis</keyword>
<keyword evidence="6" id="KW-0443">Lipid metabolism</keyword>
<accession>X0WZT9</accession>
<dbReference type="EMBL" id="BARS01044463">
    <property type="protein sequence ID" value="GAG36444.1"/>
    <property type="molecule type" value="Genomic_DNA"/>
</dbReference>
<protein>
    <recommendedName>
        <fullName evidence="12">Glycerol-3-phosphate acyltransferase</fullName>
    </recommendedName>
</protein>
<keyword evidence="1" id="KW-1003">Cell membrane</keyword>
<dbReference type="GO" id="GO:0043772">
    <property type="term" value="F:acyl-phosphate glycerol-3-phosphate acyltransferase activity"/>
    <property type="evidence" value="ECO:0007669"/>
    <property type="project" value="InterPro"/>
</dbReference>
<keyword evidence="5 10" id="KW-1133">Transmembrane helix</keyword>
<keyword evidence="9" id="KW-1208">Phospholipid metabolism</keyword>
<proteinExistence type="predicted"/>
<reference evidence="11" key="1">
    <citation type="journal article" date="2014" name="Front. Microbiol.">
        <title>High frequency of phylogenetically diverse reductive dehalogenase-homologous genes in deep subseafloor sedimentary metagenomes.</title>
        <authorList>
            <person name="Kawai M."/>
            <person name="Futagami T."/>
            <person name="Toyoda A."/>
            <person name="Takaki Y."/>
            <person name="Nishi S."/>
            <person name="Hori S."/>
            <person name="Arai W."/>
            <person name="Tsubouchi T."/>
            <person name="Morono Y."/>
            <person name="Uchiyama I."/>
            <person name="Ito T."/>
            <person name="Fujiyama A."/>
            <person name="Inagaki F."/>
            <person name="Takami H."/>
        </authorList>
    </citation>
    <scope>NUCLEOTIDE SEQUENCE</scope>
    <source>
        <strain evidence="11">Expedition CK06-06</strain>
    </source>
</reference>
<gene>
    <name evidence="11" type="ORF">S01H1_67167</name>
</gene>
<evidence type="ECO:0000256" key="1">
    <source>
        <dbReference type="ARBA" id="ARBA00022475"/>
    </source>
</evidence>
<evidence type="ECO:0000256" key="3">
    <source>
        <dbReference type="ARBA" id="ARBA00022679"/>
    </source>
</evidence>
<feature type="transmembrane region" description="Helical" evidence="10">
    <location>
        <begin position="28"/>
        <end position="47"/>
    </location>
</feature>
<evidence type="ECO:0000256" key="10">
    <source>
        <dbReference type="SAM" id="Phobius"/>
    </source>
</evidence>